<evidence type="ECO:0000313" key="2">
    <source>
        <dbReference type="EMBL" id="EST41413.1"/>
    </source>
</evidence>
<organism evidence="3">
    <name type="scientific">Spironucleus salmonicida</name>
    <dbReference type="NCBI Taxonomy" id="348837"/>
    <lineage>
        <taxon>Eukaryota</taxon>
        <taxon>Metamonada</taxon>
        <taxon>Diplomonadida</taxon>
        <taxon>Hexamitidae</taxon>
        <taxon>Hexamitinae</taxon>
        <taxon>Spironucleus</taxon>
    </lineage>
</organism>
<dbReference type="VEuPathDB" id="GiardiaDB:SS50377_26565"/>
<keyword evidence="1" id="KW-0175">Coiled coil</keyword>
<accession>V6LL63</accession>
<evidence type="ECO:0000313" key="6">
    <source>
        <dbReference type="Proteomes" id="UP000018208"/>
    </source>
</evidence>
<dbReference type="EMBL" id="KI546170">
    <property type="protein sequence ID" value="EST41413.1"/>
    <property type="molecule type" value="Genomic_DNA"/>
</dbReference>
<evidence type="ECO:0000313" key="4">
    <source>
        <dbReference type="EMBL" id="KAH0572349.1"/>
    </source>
</evidence>
<dbReference type="Proteomes" id="UP000018208">
    <property type="component" value="Unassembled WGS sequence"/>
</dbReference>
<reference evidence="4" key="2">
    <citation type="submission" date="2020-12" db="EMBL/GenBank/DDBJ databases">
        <title>New Spironucleus salmonicida genome in near-complete chromosomes.</title>
        <authorList>
            <person name="Xu F."/>
            <person name="Kurt Z."/>
            <person name="Jimenez-Gonzalez A."/>
            <person name="Astvaldsson A."/>
            <person name="Andersson J.O."/>
            <person name="Svard S.G."/>
        </authorList>
    </citation>
    <scope>NUCLEOTIDE SEQUENCE</scope>
    <source>
        <strain evidence="4">ATCC 50377</strain>
    </source>
</reference>
<feature type="coiled-coil region" evidence="1">
    <location>
        <begin position="58"/>
        <end position="92"/>
    </location>
</feature>
<sequence length="96" mass="11511">MEHVDYAPNTAEYQHLSAEERRIWRSDNFPRMTQHQVYQFYFDVIAPMEAEFGEDAIAAELDEDFPDLELQIQELEQEHADTEQRYVQLRRTMTGK</sequence>
<evidence type="ECO:0000256" key="1">
    <source>
        <dbReference type="SAM" id="Coils"/>
    </source>
</evidence>
<keyword evidence="6" id="KW-1185">Reference proteome</keyword>
<dbReference type="EMBL" id="AUWU02000006">
    <property type="protein sequence ID" value="KAH0572349.1"/>
    <property type="molecule type" value="Genomic_DNA"/>
</dbReference>
<name>V6LL63_9EUKA</name>
<reference evidence="3 4" key="1">
    <citation type="journal article" date="2014" name="PLoS Genet.">
        <title>The Genome of Spironucleus salmonicida Highlights a Fish Pathogen Adapted to Fluctuating Environments.</title>
        <authorList>
            <person name="Xu F."/>
            <person name="Jerlstrom-Hultqvist J."/>
            <person name="Einarsson E."/>
            <person name="Astvaldsson A."/>
            <person name="Svard S.G."/>
            <person name="Andersson J.O."/>
        </authorList>
    </citation>
    <scope>NUCLEOTIDE SEQUENCE</scope>
    <source>
        <strain evidence="4">ATCC 50377</strain>
    </source>
</reference>
<evidence type="ECO:0000313" key="5">
    <source>
        <dbReference type="EMBL" id="KAH0572355.1"/>
    </source>
</evidence>
<dbReference type="AlphaFoldDB" id="V6LL63"/>
<protein>
    <submittedName>
        <fullName evidence="3">Uncharacterized protein</fullName>
    </submittedName>
</protein>
<proteinExistence type="predicted"/>
<dbReference type="VEuPathDB" id="GiardiaDB:SS50377_26559"/>
<gene>
    <name evidence="2" type="ORF">SS50377_19130</name>
    <name evidence="3" type="ORF">SS50377_19136</name>
    <name evidence="4" type="ORF">SS50377_26559</name>
    <name evidence="5" type="ORF">SS50377_26565</name>
</gene>
<dbReference type="EMBL" id="AUWU02000006">
    <property type="protein sequence ID" value="KAH0572355.1"/>
    <property type="molecule type" value="Genomic_DNA"/>
</dbReference>
<dbReference type="EMBL" id="KI546170">
    <property type="protein sequence ID" value="EST41419.1"/>
    <property type="molecule type" value="Genomic_DNA"/>
</dbReference>
<evidence type="ECO:0000313" key="3">
    <source>
        <dbReference type="EMBL" id="EST41419.1"/>
    </source>
</evidence>